<feature type="compositionally biased region" description="Polar residues" evidence="8">
    <location>
        <begin position="511"/>
        <end position="521"/>
    </location>
</feature>
<proteinExistence type="predicted"/>
<evidence type="ECO:0000256" key="4">
    <source>
        <dbReference type="ARBA" id="ARBA00023043"/>
    </source>
</evidence>
<dbReference type="Gene3D" id="1.25.40.20">
    <property type="entry name" value="Ankyrin repeat-containing domain"/>
    <property type="match status" value="1"/>
</dbReference>
<dbReference type="GO" id="GO:0003677">
    <property type="term" value="F:DNA binding"/>
    <property type="evidence" value="ECO:0007669"/>
    <property type="project" value="InterPro"/>
</dbReference>
<evidence type="ECO:0000256" key="6">
    <source>
        <dbReference type="ARBA" id="ARBA00031907"/>
    </source>
</evidence>
<dbReference type="Pfam" id="PF04383">
    <property type="entry name" value="KilA-N"/>
    <property type="match status" value="1"/>
</dbReference>
<dbReference type="InterPro" id="IPR036770">
    <property type="entry name" value="Ankyrin_rpt-contain_sf"/>
</dbReference>
<dbReference type="PANTHER" id="PTHR43828:SF15">
    <property type="entry name" value="TRANSCRIPTION FACTOR MBP1"/>
    <property type="match status" value="1"/>
</dbReference>
<protein>
    <recommendedName>
        <fullName evidence="1">Cell pattern formation-associated protein stuA</fullName>
    </recommendedName>
    <alternativeName>
        <fullName evidence="6">Stunted protein A</fullName>
    </alternativeName>
</protein>
<dbReference type="RefSeq" id="XP_007799799.1">
    <property type="nucleotide sequence ID" value="XM_007801608.1"/>
</dbReference>
<evidence type="ECO:0000256" key="8">
    <source>
        <dbReference type="SAM" id="MobiDB-lite"/>
    </source>
</evidence>
<evidence type="ECO:0000313" key="10">
    <source>
        <dbReference type="EMBL" id="ERF74698.1"/>
    </source>
</evidence>
<dbReference type="FunFam" id="3.10.260.10:FF:000001">
    <property type="entry name" value="APSES transcription factor (MbpA)"/>
    <property type="match status" value="1"/>
</dbReference>
<gene>
    <name evidence="10" type="ORF">EPUS_00828</name>
</gene>
<keyword evidence="5" id="KW-0183">Conidiation</keyword>
<dbReference type="eggNOG" id="KOG4177">
    <property type="taxonomic scope" value="Eukaryota"/>
</dbReference>
<dbReference type="SUPFAM" id="SSF48403">
    <property type="entry name" value="Ankyrin repeat"/>
    <property type="match status" value="1"/>
</dbReference>
<keyword evidence="11" id="KW-1185">Reference proteome</keyword>
<dbReference type="GO" id="GO:0048315">
    <property type="term" value="P:conidium formation"/>
    <property type="evidence" value="ECO:0007669"/>
    <property type="project" value="UniProtKB-KW"/>
</dbReference>
<evidence type="ECO:0000256" key="1">
    <source>
        <dbReference type="ARBA" id="ARBA00019309"/>
    </source>
</evidence>
<feature type="region of interest" description="Disordered" evidence="8">
    <location>
        <begin position="511"/>
        <end position="542"/>
    </location>
</feature>
<evidence type="ECO:0000313" key="11">
    <source>
        <dbReference type="Proteomes" id="UP000019373"/>
    </source>
</evidence>
<feature type="repeat" description="ANK" evidence="7">
    <location>
        <begin position="343"/>
        <end position="375"/>
    </location>
</feature>
<dbReference type="SUPFAM" id="SSF54616">
    <property type="entry name" value="DNA-binding domain of Mlu1-box binding protein MBP1"/>
    <property type="match status" value="1"/>
</dbReference>
<evidence type="ECO:0000259" key="9">
    <source>
        <dbReference type="PROSITE" id="PS51299"/>
    </source>
</evidence>
<sequence length="757" mass="83719">MPAEAPTTSSIGDTRTGDWSSGKVSKIIRPAGPIMEDPVTLVRLSGLSRPVRVLSRRQPTSTATLQGASKACNSRAMAFQGEGELYSATYSNVPVYELLISGDHVMRRRSDDWINATHILKLAGYDKPARTRILEREVQKGVHEKIQGGYGKYQGTWVPLQEGRALAEKNQIMHRLAKIFDYVPGERSPPPAPKHATAASSKPKAPKASQPRKPASQGMSVPKVPKRQPAQHAAGYYRPAHEQYDNISAQLHDDETPDDVTPESASFLGDDDMLPVSQNSAASRKRKRGTDRMGYSAADLDHINYGDELLDYFVTSAEDPNGAQMYPPIAPASFPIDKAIDNQGNNSLHWACAMGDVQLARDLISRGANNAMQNELSGETPLIRAVLFTNNYDKQTFPKIVNLLSSAILERDWHGANVFHHIAETARSKNRWNCARYYCEVLVNKLLESGPNYMQAALTASDQNQDTPVNCAIRNGCIKVASFLLNHCPEAGDIPNLQGQTANDLLRNMSQNQKSLQQAPSSPVKAGDSFSRRRSKGSNKAMVSRAATNVLANIRPMIVQASSQLADMYEAEVKEKDMSIDEVNQALLDIEAQKRTIHQQTTALKDRCEDDSKLNSLRGQYETLLRENESLLEQKEHSTLQSEVRSHDQQAPSQAFRSANPRPLTQEDIRAALPWAKELNRQQIRRKDNVRNIARLMSDAGTSERIGKHRRLVAIATGLKEEELDAMSVELLESLEATQGNVVEGPRTPPRIGMVMG</sequence>
<dbReference type="HOGENOM" id="CLU_009666_3_1_1"/>
<feature type="compositionally biased region" description="Low complexity" evidence="8">
    <location>
        <begin position="194"/>
        <end position="216"/>
    </location>
</feature>
<dbReference type="PROSITE" id="PS51299">
    <property type="entry name" value="HTH_APSES"/>
    <property type="match status" value="1"/>
</dbReference>
<evidence type="ECO:0000256" key="2">
    <source>
        <dbReference type="ARBA" id="ARBA00022737"/>
    </source>
</evidence>
<dbReference type="Gene3D" id="3.10.260.10">
    <property type="entry name" value="Transcription regulator HTH, APSES-type DNA-binding domain"/>
    <property type="match status" value="1"/>
</dbReference>
<dbReference type="GO" id="GO:0001228">
    <property type="term" value="F:DNA-binding transcription activator activity, RNA polymerase II-specific"/>
    <property type="evidence" value="ECO:0007669"/>
    <property type="project" value="UniProtKB-ARBA"/>
</dbReference>
<feature type="region of interest" description="Disordered" evidence="8">
    <location>
        <begin position="184"/>
        <end position="233"/>
    </location>
</feature>
<dbReference type="PANTHER" id="PTHR43828">
    <property type="entry name" value="ASPARAGINASE"/>
    <property type="match status" value="1"/>
</dbReference>
<dbReference type="PROSITE" id="PS50297">
    <property type="entry name" value="ANK_REP_REGION"/>
    <property type="match status" value="1"/>
</dbReference>
<dbReference type="InterPro" id="IPR018004">
    <property type="entry name" value="KilA/APSES_HTH"/>
</dbReference>
<dbReference type="GeneID" id="19235889"/>
<evidence type="ECO:0000256" key="7">
    <source>
        <dbReference type="PROSITE-ProRule" id="PRU00023"/>
    </source>
</evidence>
<accession>U1GQU1</accession>
<feature type="compositionally biased region" description="Basic and acidic residues" evidence="8">
    <location>
        <begin position="633"/>
        <end position="648"/>
    </location>
</feature>
<dbReference type="SMART" id="SM01252">
    <property type="entry name" value="KilA-N"/>
    <property type="match status" value="1"/>
</dbReference>
<feature type="domain" description="HTH APSES-type" evidence="9">
    <location>
        <begin position="85"/>
        <end position="191"/>
    </location>
</feature>
<evidence type="ECO:0000256" key="5">
    <source>
        <dbReference type="ARBA" id="ARBA00023321"/>
    </source>
</evidence>
<keyword evidence="3" id="KW-0749">Sporulation</keyword>
<dbReference type="EMBL" id="KE720872">
    <property type="protein sequence ID" value="ERF74698.1"/>
    <property type="molecule type" value="Genomic_DNA"/>
</dbReference>
<dbReference type="OrthoDB" id="6718656at2759"/>
<dbReference type="SMART" id="SM00248">
    <property type="entry name" value="ANK"/>
    <property type="match status" value="3"/>
</dbReference>
<dbReference type="InterPro" id="IPR051642">
    <property type="entry name" value="SWI6-like"/>
</dbReference>
<dbReference type="GO" id="GO:0033309">
    <property type="term" value="C:SBF transcription complex"/>
    <property type="evidence" value="ECO:0007669"/>
    <property type="project" value="TreeGrafter"/>
</dbReference>
<dbReference type="OMA" id="IHHAAIM"/>
<evidence type="ECO:0000256" key="3">
    <source>
        <dbReference type="ARBA" id="ARBA00022969"/>
    </source>
</evidence>
<dbReference type="Proteomes" id="UP000019373">
    <property type="component" value="Unassembled WGS sequence"/>
</dbReference>
<dbReference type="GO" id="GO:0030907">
    <property type="term" value="C:MBF transcription complex"/>
    <property type="evidence" value="ECO:0007669"/>
    <property type="project" value="TreeGrafter"/>
</dbReference>
<keyword evidence="2" id="KW-0677">Repeat</keyword>
<dbReference type="AlphaFoldDB" id="U1GQU1"/>
<keyword evidence="4 7" id="KW-0040">ANK repeat</keyword>
<feature type="region of interest" description="Disordered" evidence="8">
    <location>
        <begin position="633"/>
        <end position="662"/>
    </location>
</feature>
<dbReference type="Pfam" id="PF13637">
    <property type="entry name" value="Ank_4"/>
    <property type="match status" value="1"/>
</dbReference>
<dbReference type="InterPro" id="IPR036887">
    <property type="entry name" value="HTH_APSES_sf"/>
</dbReference>
<feature type="region of interest" description="Disordered" evidence="8">
    <location>
        <begin position="1"/>
        <end position="24"/>
    </location>
</feature>
<dbReference type="GO" id="GO:0030435">
    <property type="term" value="P:sporulation resulting in formation of a cellular spore"/>
    <property type="evidence" value="ECO:0007669"/>
    <property type="project" value="UniProtKB-KW"/>
</dbReference>
<name>U1GQU1_ENDPU</name>
<feature type="region of interest" description="Disordered" evidence="8">
    <location>
        <begin position="251"/>
        <end position="291"/>
    </location>
</feature>
<dbReference type="PROSITE" id="PS50088">
    <property type="entry name" value="ANK_REPEAT"/>
    <property type="match status" value="1"/>
</dbReference>
<organism evidence="10 11">
    <name type="scientific">Endocarpon pusillum (strain Z07020 / HMAS-L-300199)</name>
    <name type="common">Lichen-forming fungus</name>
    <dbReference type="NCBI Taxonomy" id="1263415"/>
    <lineage>
        <taxon>Eukaryota</taxon>
        <taxon>Fungi</taxon>
        <taxon>Dikarya</taxon>
        <taxon>Ascomycota</taxon>
        <taxon>Pezizomycotina</taxon>
        <taxon>Eurotiomycetes</taxon>
        <taxon>Chaetothyriomycetidae</taxon>
        <taxon>Verrucariales</taxon>
        <taxon>Verrucariaceae</taxon>
        <taxon>Endocarpon</taxon>
    </lineage>
</organism>
<feature type="compositionally biased region" description="Polar residues" evidence="8">
    <location>
        <begin position="1"/>
        <end position="23"/>
    </location>
</feature>
<reference evidence="11" key="1">
    <citation type="journal article" date="2014" name="BMC Genomics">
        <title>Genome characteristics reveal the impact of lichenization on lichen-forming fungus Endocarpon pusillum Hedwig (Verrucariales, Ascomycota).</title>
        <authorList>
            <person name="Wang Y.-Y."/>
            <person name="Liu B."/>
            <person name="Zhang X.-Y."/>
            <person name="Zhou Q.-M."/>
            <person name="Zhang T."/>
            <person name="Li H."/>
            <person name="Yu Y.-F."/>
            <person name="Zhang X.-L."/>
            <person name="Hao X.-Y."/>
            <person name="Wang M."/>
            <person name="Wang L."/>
            <person name="Wei J.-C."/>
        </authorList>
    </citation>
    <scope>NUCLEOTIDE SEQUENCE [LARGE SCALE GENOMIC DNA]</scope>
    <source>
        <strain evidence="11">Z07020 / HMAS-L-300199</strain>
    </source>
</reference>
<dbReference type="InterPro" id="IPR002110">
    <property type="entry name" value="Ankyrin_rpt"/>
</dbReference>
<dbReference type="InterPro" id="IPR003163">
    <property type="entry name" value="Tscrpt_reg_HTH_APSES-type"/>
</dbReference>